<protein>
    <submittedName>
        <fullName evidence="1">Uncharacterized protein</fullName>
    </submittedName>
</protein>
<reference evidence="1 2" key="1">
    <citation type="journal article" date="2018" name="Nat. Ecol. Evol.">
        <title>Pezizomycetes genomes reveal the molecular basis of ectomycorrhizal truffle lifestyle.</title>
        <authorList>
            <person name="Murat C."/>
            <person name="Payen T."/>
            <person name="Noel B."/>
            <person name="Kuo A."/>
            <person name="Morin E."/>
            <person name="Chen J."/>
            <person name="Kohler A."/>
            <person name="Krizsan K."/>
            <person name="Balestrini R."/>
            <person name="Da Silva C."/>
            <person name="Montanini B."/>
            <person name="Hainaut M."/>
            <person name="Levati E."/>
            <person name="Barry K.W."/>
            <person name="Belfiori B."/>
            <person name="Cichocki N."/>
            <person name="Clum A."/>
            <person name="Dockter R.B."/>
            <person name="Fauchery L."/>
            <person name="Guy J."/>
            <person name="Iotti M."/>
            <person name="Le Tacon F."/>
            <person name="Lindquist E.A."/>
            <person name="Lipzen A."/>
            <person name="Malagnac F."/>
            <person name="Mello A."/>
            <person name="Molinier V."/>
            <person name="Miyauchi S."/>
            <person name="Poulain J."/>
            <person name="Riccioni C."/>
            <person name="Rubini A."/>
            <person name="Sitrit Y."/>
            <person name="Splivallo R."/>
            <person name="Traeger S."/>
            <person name="Wang M."/>
            <person name="Zifcakova L."/>
            <person name="Wipf D."/>
            <person name="Zambonelli A."/>
            <person name="Paolocci F."/>
            <person name="Nowrousian M."/>
            <person name="Ottonello S."/>
            <person name="Baldrian P."/>
            <person name="Spatafora J.W."/>
            <person name="Henrissat B."/>
            <person name="Nagy L.G."/>
            <person name="Aury J.M."/>
            <person name="Wincker P."/>
            <person name="Grigoriev I.V."/>
            <person name="Bonfante P."/>
            <person name="Martin F.M."/>
        </authorList>
    </citation>
    <scope>NUCLEOTIDE SEQUENCE [LARGE SCALE GENOMIC DNA]</scope>
    <source>
        <strain evidence="1 2">ATCC MYA-4762</strain>
    </source>
</reference>
<gene>
    <name evidence="1" type="ORF">L211DRAFT_261571</name>
</gene>
<proteinExistence type="predicted"/>
<dbReference type="Proteomes" id="UP000267821">
    <property type="component" value="Unassembled WGS sequence"/>
</dbReference>
<organism evidence="1 2">
    <name type="scientific">Terfezia boudieri ATCC MYA-4762</name>
    <dbReference type="NCBI Taxonomy" id="1051890"/>
    <lineage>
        <taxon>Eukaryota</taxon>
        <taxon>Fungi</taxon>
        <taxon>Dikarya</taxon>
        <taxon>Ascomycota</taxon>
        <taxon>Pezizomycotina</taxon>
        <taxon>Pezizomycetes</taxon>
        <taxon>Pezizales</taxon>
        <taxon>Pezizaceae</taxon>
        <taxon>Terfezia</taxon>
    </lineage>
</organism>
<dbReference type="AlphaFoldDB" id="A0A3N4M2B4"/>
<sequence>MKDKPKGLAHSQTFFQPISESMTQRSDRISQRPKIEQHENKDIVFTYINARRENELSFSVMVTDLLCIFQDGRWHIMTRNAGQPAKVFSATPEYILAEVHDICTEWRLLIEGCKRYLSIANQEVLNEDVEAKFDQTLLQKLFKMAQIFEFLRAFHHGQFESIKEIFAMIVDEKNNWESLQHKDTIAQLLSDFERIGDDISQGLVKESNNLIQRTHNILSIDEDFCSRAQNAISSA</sequence>
<dbReference type="EMBL" id="ML121528">
    <property type="protein sequence ID" value="RPB29190.1"/>
    <property type="molecule type" value="Genomic_DNA"/>
</dbReference>
<accession>A0A3N4M2B4</accession>
<dbReference type="InParanoid" id="A0A3N4M2B4"/>
<evidence type="ECO:0000313" key="1">
    <source>
        <dbReference type="EMBL" id="RPB29190.1"/>
    </source>
</evidence>
<name>A0A3N4M2B4_9PEZI</name>
<evidence type="ECO:0000313" key="2">
    <source>
        <dbReference type="Proteomes" id="UP000267821"/>
    </source>
</evidence>
<keyword evidence="2" id="KW-1185">Reference proteome</keyword>